<evidence type="ECO:0000256" key="3">
    <source>
        <dbReference type="ARBA" id="ARBA00022989"/>
    </source>
</evidence>
<feature type="transmembrane region" description="Helical" evidence="5">
    <location>
        <begin position="118"/>
        <end position="139"/>
    </location>
</feature>
<dbReference type="EMBL" id="BAABFV010000001">
    <property type="protein sequence ID" value="GAA4359450.1"/>
    <property type="molecule type" value="Genomic_DNA"/>
</dbReference>
<accession>A0ABP8IIW8</accession>
<gene>
    <name evidence="6" type="ORF">GCM10023151_10340</name>
</gene>
<feature type="transmembrane region" description="Helical" evidence="5">
    <location>
        <begin position="69"/>
        <end position="89"/>
    </location>
</feature>
<comment type="subcellular location">
    <subcellularLocation>
        <location evidence="1">Membrane</location>
    </subcellularLocation>
</comment>
<dbReference type="Proteomes" id="UP001501011">
    <property type="component" value="Unassembled WGS sequence"/>
</dbReference>
<evidence type="ECO:0000256" key="2">
    <source>
        <dbReference type="ARBA" id="ARBA00022692"/>
    </source>
</evidence>
<evidence type="ECO:0000256" key="1">
    <source>
        <dbReference type="ARBA" id="ARBA00004370"/>
    </source>
</evidence>
<keyword evidence="7" id="KW-1185">Reference proteome</keyword>
<evidence type="ECO:0000313" key="7">
    <source>
        <dbReference type="Proteomes" id="UP001501011"/>
    </source>
</evidence>
<dbReference type="SUPFAM" id="SSF161084">
    <property type="entry name" value="MAPEG domain-like"/>
    <property type="match status" value="1"/>
</dbReference>
<organism evidence="6 7">
    <name type="scientific">Kangiella marina</name>
    <dbReference type="NCBI Taxonomy" id="1079178"/>
    <lineage>
        <taxon>Bacteria</taxon>
        <taxon>Pseudomonadati</taxon>
        <taxon>Pseudomonadota</taxon>
        <taxon>Gammaproteobacteria</taxon>
        <taxon>Kangiellales</taxon>
        <taxon>Kangiellaceae</taxon>
        <taxon>Kangiella</taxon>
    </lineage>
</organism>
<evidence type="ECO:0000313" key="6">
    <source>
        <dbReference type="EMBL" id="GAA4359450.1"/>
    </source>
</evidence>
<evidence type="ECO:0000256" key="5">
    <source>
        <dbReference type="SAM" id="Phobius"/>
    </source>
</evidence>
<proteinExistence type="predicted"/>
<dbReference type="InterPro" id="IPR023352">
    <property type="entry name" value="MAPEG-like_dom_sf"/>
</dbReference>
<protein>
    <submittedName>
        <fullName evidence="6">MAPEG family protein</fullName>
    </submittedName>
</protein>
<keyword evidence="3 5" id="KW-1133">Transmembrane helix</keyword>
<feature type="transmembrane region" description="Helical" evidence="5">
    <location>
        <begin position="6"/>
        <end position="25"/>
    </location>
</feature>
<keyword evidence="4 5" id="KW-0472">Membrane</keyword>
<sequence length="140" mass="16388">MSFQPILVPVFVMVLLTFAVAVVMARRRFRFYREQRLHPQKTATRKGMAEHMADERAADHFKNLFEMPVLFYVAVVIAIMTQSASYWLLGLSWAYVACRIIHAYIHCGYNNVFHRFKAFISSYFVLFAIWVVLILDIVAF</sequence>
<dbReference type="InterPro" id="IPR001129">
    <property type="entry name" value="Membr-assoc_MAPEG"/>
</dbReference>
<dbReference type="Pfam" id="PF01124">
    <property type="entry name" value="MAPEG"/>
    <property type="match status" value="1"/>
</dbReference>
<evidence type="ECO:0000256" key="4">
    <source>
        <dbReference type="ARBA" id="ARBA00023136"/>
    </source>
</evidence>
<keyword evidence="2 5" id="KW-0812">Transmembrane</keyword>
<name>A0ABP8IIW8_9GAMM</name>
<dbReference type="Gene3D" id="1.20.120.550">
    <property type="entry name" value="Membrane associated eicosanoid/glutathione metabolism-like domain"/>
    <property type="match status" value="1"/>
</dbReference>
<dbReference type="RefSeq" id="WP_345292136.1">
    <property type="nucleotide sequence ID" value="NZ_BAABFV010000001.1"/>
</dbReference>
<reference evidence="7" key="1">
    <citation type="journal article" date="2019" name="Int. J. Syst. Evol. Microbiol.">
        <title>The Global Catalogue of Microorganisms (GCM) 10K type strain sequencing project: providing services to taxonomists for standard genome sequencing and annotation.</title>
        <authorList>
            <consortium name="The Broad Institute Genomics Platform"/>
            <consortium name="The Broad Institute Genome Sequencing Center for Infectious Disease"/>
            <person name="Wu L."/>
            <person name="Ma J."/>
        </authorList>
    </citation>
    <scope>NUCLEOTIDE SEQUENCE [LARGE SCALE GENOMIC DNA]</scope>
    <source>
        <strain evidence="7">JCM 17728</strain>
    </source>
</reference>
<comment type="caution">
    <text evidence="6">The sequence shown here is derived from an EMBL/GenBank/DDBJ whole genome shotgun (WGS) entry which is preliminary data.</text>
</comment>